<protein>
    <recommendedName>
        <fullName evidence="3">DUF1983 domain-containing protein</fullName>
    </recommendedName>
</protein>
<gene>
    <name evidence="1" type="ORF">GGD88_000838</name>
</gene>
<evidence type="ECO:0000313" key="2">
    <source>
        <dbReference type="Proteomes" id="UP000555728"/>
    </source>
</evidence>
<reference evidence="1 2" key="1">
    <citation type="submission" date="2020-08" db="EMBL/GenBank/DDBJ databases">
        <title>Genome sequencing of Purple Non-Sulfur Bacteria from various extreme environments.</title>
        <authorList>
            <person name="Mayer M."/>
        </authorList>
    </citation>
    <scope>NUCLEOTIDE SEQUENCE [LARGE SCALE GENOMIC DNA]</scope>
    <source>
        <strain evidence="1 2">JA135</strain>
    </source>
</reference>
<comment type="caution">
    <text evidence="1">The sequence shown here is derived from an EMBL/GenBank/DDBJ whole genome shotgun (WGS) entry which is preliminary data.</text>
</comment>
<evidence type="ECO:0000313" key="1">
    <source>
        <dbReference type="EMBL" id="MBB4285121.1"/>
    </source>
</evidence>
<name>A0A7W6WJF0_9PROT</name>
<dbReference type="RefSeq" id="WP_184432030.1">
    <property type="nucleotide sequence ID" value="NZ_JACIGI010000005.1"/>
</dbReference>
<proteinExistence type="predicted"/>
<keyword evidence="2" id="KW-1185">Reference proteome</keyword>
<organism evidence="1 2">
    <name type="scientific">Roseospira goensis</name>
    <dbReference type="NCBI Taxonomy" id="391922"/>
    <lineage>
        <taxon>Bacteria</taxon>
        <taxon>Pseudomonadati</taxon>
        <taxon>Pseudomonadota</taxon>
        <taxon>Alphaproteobacteria</taxon>
        <taxon>Rhodospirillales</taxon>
        <taxon>Rhodospirillaceae</taxon>
        <taxon>Roseospira</taxon>
    </lineage>
</organism>
<accession>A0A7W6WJF0</accession>
<sequence length="472" mass="48157">MPAHIQIGDTRPRVQYVASGAQTVFPYPFPIFQAVDLHVYQDDTRVTSGFSVTGAGASDGGSVTFTVAPAAGTRITLVRRLALTRITDFQAGGPLRAATLNDELDYLTAVDQQLDDALSRTVRLAPGAAESAGLILPPPQPGAVLGWNDSASALVNDPVDFAGLATEIQSARDDLQAALGTVSAAIVASATAVTAAGEAESWAQDTALSAWLVGLNEDGAGVALSTAVVAAAAAERWAEDAALSAWLASLSGNGSGEVETLLVRSPMLTLNHGEVGAGVTAGVAGMVVDRGTETVYRFAFRESDDAFVVGPDGTEQAVATRQDAPEANAVPYWNAAAVRLDSVPGFTWDGAALTLPAALRYAAAQFRVSSAAAGTSVTIDLSHGEVQVFTLSADTIFTLPDPAAGYGYSVTLKLIQDATGNRVPGVEKAGGVAAVWLGGAPPAWQTTDGAFDLVVLTHDGSDLIAAHAGGAS</sequence>
<dbReference type="EMBL" id="JACIGI010000005">
    <property type="protein sequence ID" value="MBB4285121.1"/>
    <property type="molecule type" value="Genomic_DNA"/>
</dbReference>
<evidence type="ECO:0008006" key="3">
    <source>
        <dbReference type="Google" id="ProtNLM"/>
    </source>
</evidence>
<dbReference type="AlphaFoldDB" id="A0A7W6WJF0"/>
<dbReference type="Proteomes" id="UP000555728">
    <property type="component" value="Unassembled WGS sequence"/>
</dbReference>